<organism evidence="1 2">
    <name type="scientific">Trifolium pratense</name>
    <name type="common">Red clover</name>
    <dbReference type="NCBI Taxonomy" id="57577"/>
    <lineage>
        <taxon>Eukaryota</taxon>
        <taxon>Viridiplantae</taxon>
        <taxon>Streptophyta</taxon>
        <taxon>Embryophyta</taxon>
        <taxon>Tracheophyta</taxon>
        <taxon>Spermatophyta</taxon>
        <taxon>Magnoliopsida</taxon>
        <taxon>eudicotyledons</taxon>
        <taxon>Gunneridae</taxon>
        <taxon>Pentapetalae</taxon>
        <taxon>rosids</taxon>
        <taxon>fabids</taxon>
        <taxon>Fabales</taxon>
        <taxon>Fabaceae</taxon>
        <taxon>Papilionoideae</taxon>
        <taxon>50 kb inversion clade</taxon>
        <taxon>NPAAA clade</taxon>
        <taxon>Hologalegina</taxon>
        <taxon>IRL clade</taxon>
        <taxon>Trifolieae</taxon>
        <taxon>Trifolium</taxon>
    </lineage>
</organism>
<dbReference type="Proteomes" id="UP000236291">
    <property type="component" value="Unassembled WGS sequence"/>
</dbReference>
<sequence length="196" mass="21936">MNWVVEDTPAMCIKLGDGSKGGVDVVLGVDFLRCLGDTILNWRKHTMSFWYNKEWFTLQGMKDQGDTMEALQSILSKSGRHSRGWSGSLEKGGGEGTCYQLEGRAGGCEYYKALSKATIPDKFPIPVIEELLDEIHGARFFFKLDLKSGYHQVRVKFYVGLILLKQMSKLDVQLHASSIQYKQDVALNASTLDTTS</sequence>
<dbReference type="EMBL" id="ASHM01040029">
    <property type="protein sequence ID" value="PNX81497.1"/>
    <property type="molecule type" value="Genomic_DNA"/>
</dbReference>
<dbReference type="STRING" id="57577.A0A2K3LSK3"/>
<evidence type="ECO:0000313" key="1">
    <source>
        <dbReference type="EMBL" id="PNX81497.1"/>
    </source>
</evidence>
<dbReference type="InterPro" id="IPR053134">
    <property type="entry name" value="RNA-dir_DNA_polymerase"/>
</dbReference>
<dbReference type="InterPro" id="IPR043502">
    <property type="entry name" value="DNA/RNA_pol_sf"/>
</dbReference>
<gene>
    <name evidence="1" type="ORF">L195_g037517</name>
</gene>
<dbReference type="Gene3D" id="3.10.10.10">
    <property type="entry name" value="HIV Type 1 Reverse Transcriptase, subunit A, domain 1"/>
    <property type="match status" value="1"/>
</dbReference>
<reference evidence="1 2" key="1">
    <citation type="journal article" date="2014" name="Am. J. Bot.">
        <title>Genome assembly and annotation for red clover (Trifolium pratense; Fabaceae).</title>
        <authorList>
            <person name="Istvanek J."/>
            <person name="Jaros M."/>
            <person name="Krenek A."/>
            <person name="Repkova J."/>
        </authorList>
    </citation>
    <scope>NUCLEOTIDE SEQUENCE [LARGE SCALE GENOMIC DNA]</scope>
    <source>
        <strain evidence="2">cv. Tatra</strain>
        <tissue evidence="1">Young leaves</tissue>
    </source>
</reference>
<dbReference type="AlphaFoldDB" id="A0A2K3LSK3"/>
<accession>A0A2K3LSK3</accession>
<name>A0A2K3LSK3_TRIPR</name>
<reference evidence="1 2" key="2">
    <citation type="journal article" date="2017" name="Front. Plant Sci.">
        <title>Gene Classification and Mining of Molecular Markers Useful in Red Clover (Trifolium pratense) Breeding.</title>
        <authorList>
            <person name="Istvanek J."/>
            <person name="Dluhosova J."/>
            <person name="Dluhos P."/>
            <person name="Patkova L."/>
            <person name="Nedelnik J."/>
            <person name="Repkova J."/>
        </authorList>
    </citation>
    <scope>NUCLEOTIDE SEQUENCE [LARGE SCALE GENOMIC DNA]</scope>
    <source>
        <strain evidence="2">cv. Tatra</strain>
        <tissue evidence="1">Young leaves</tissue>
    </source>
</reference>
<evidence type="ECO:0000313" key="2">
    <source>
        <dbReference type="Proteomes" id="UP000236291"/>
    </source>
</evidence>
<feature type="non-terminal residue" evidence="1">
    <location>
        <position position="196"/>
    </location>
</feature>
<dbReference type="Gene3D" id="3.30.70.270">
    <property type="match status" value="1"/>
</dbReference>
<dbReference type="PANTHER" id="PTHR24559:SF441">
    <property type="entry name" value="NUCLEOTIDYLTRANSFERASE, RIBONUCLEASE H"/>
    <property type="match status" value="1"/>
</dbReference>
<dbReference type="PANTHER" id="PTHR24559">
    <property type="entry name" value="TRANSPOSON TY3-I GAG-POL POLYPROTEIN"/>
    <property type="match status" value="1"/>
</dbReference>
<dbReference type="InterPro" id="IPR043128">
    <property type="entry name" value="Rev_trsase/Diguanyl_cyclase"/>
</dbReference>
<comment type="caution">
    <text evidence="1">The sequence shown here is derived from an EMBL/GenBank/DDBJ whole genome shotgun (WGS) entry which is preliminary data.</text>
</comment>
<protein>
    <submittedName>
        <fullName evidence="1">Retrotransposon-related protein</fullName>
    </submittedName>
</protein>
<proteinExistence type="predicted"/>
<dbReference type="SUPFAM" id="SSF56672">
    <property type="entry name" value="DNA/RNA polymerases"/>
    <property type="match status" value="1"/>
</dbReference>